<dbReference type="RefSeq" id="WP_108685643.1">
    <property type="nucleotide sequence ID" value="NZ_QCYK01000001.1"/>
</dbReference>
<organism evidence="2 3">
    <name type="scientific">Chitinophaga parva</name>
    <dbReference type="NCBI Taxonomy" id="2169414"/>
    <lineage>
        <taxon>Bacteria</taxon>
        <taxon>Pseudomonadati</taxon>
        <taxon>Bacteroidota</taxon>
        <taxon>Chitinophagia</taxon>
        <taxon>Chitinophagales</taxon>
        <taxon>Chitinophagaceae</taxon>
        <taxon>Chitinophaga</taxon>
    </lineage>
</organism>
<reference evidence="2 3" key="1">
    <citation type="submission" date="2018-04" db="EMBL/GenBank/DDBJ databases">
        <title>Chitinophaga fuyangensis sp. nov., isolated from soil in a chemical factory.</title>
        <authorList>
            <person name="Chen K."/>
        </authorList>
    </citation>
    <scope>NUCLEOTIDE SEQUENCE [LARGE SCALE GENOMIC DNA]</scope>
    <source>
        <strain evidence="2 3">LY-1</strain>
    </source>
</reference>
<feature type="compositionally biased region" description="Basic and acidic residues" evidence="1">
    <location>
        <begin position="85"/>
        <end position="108"/>
    </location>
</feature>
<name>A0A2T7BMU8_9BACT</name>
<dbReference type="EMBL" id="QCYK01000001">
    <property type="protein sequence ID" value="PUZ29004.1"/>
    <property type="molecule type" value="Genomic_DNA"/>
</dbReference>
<evidence type="ECO:0000256" key="1">
    <source>
        <dbReference type="SAM" id="MobiDB-lite"/>
    </source>
</evidence>
<comment type="caution">
    <text evidence="2">The sequence shown here is derived from an EMBL/GenBank/DDBJ whole genome shotgun (WGS) entry which is preliminary data.</text>
</comment>
<dbReference type="Proteomes" id="UP000244450">
    <property type="component" value="Unassembled WGS sequence"/>
</dbReference>
<gene>
    <name evidence="2" type="ORF">DCC81_05915</name>
</gene>
<evidence type="ECO:0000313" key="2">
    <source>
        <dbReference type="EMBL" id="PUZ29004.1"/>
    </source>
</evidence>
<sequence length="116" mass="13034">MHLFKGTLVLNHVSLHCRDTMHTSAHFSVDVPQVYLSIASFKDLVLHQKLSIDSMSILQPHVTAHVRGGPGKICIQLLGKNLATRPDDRAGVKKDKKYRQQYEADKGRYFLGNTPP</sequence>
<accession>A0A2T7BMU8</accession>
<feature type="region of interest" description="Disordered" evidence="1">
    <location>
        <begin position="85"/>
        <end position="116"/>
    </location>
</feature>
<proteinExistence type="predicted"/>
<evidence type="ECO:0000313" key="3">
    <source>
        <dbReference type="Proteomes" id="UP000244450"/>
    </source>
</evidence>
<keyword evidence="3" id="KW-1185">Reference proteome</keyword>
<dbReference type="OrthoDB" id="610933at2"/>
<protein>
    <submittedName>
        <fullName evidence="2">Uncharacterized protein</fullName>
    </submittedName>
</protein>
<dbReference type="AlphaFoldDB" id="A0A2T7BMU8"/>